<sequence length="299" mass="32382">MLGHMQTRIAGPYDMARQQEYFGGWIRPAGDPHSIVMAFPVEGWAHSAAVVLRQRGGLVEGAVDGPPQAWDQALAALSLDEDGSGFPAVGERDPVMGRLQAAHDYLRPVLFHSPYEAACAFVIAHRMRIEQGRAIRARIARAHGEAFGVAGTTVHAFPAPQVLRRLTELPGVDAEKVVRLHGIADAALDGRLDRARLRAMPLAEAYADVKRLRGIGDFFATAIVLRGAGRADAVPDEPLTRAGVRRLYGLDHDPGPAEMARIAAPWAPYRMWCSVLVHATQRRERTSSSVPAAAHPPAD</sequence>
<keyword evidence="4" id="KW-1185">Reference proteome</keyword>
<dbReference type="SUPFAM" id="SSF48150">
    <property type="entry name" value="DNA-glycosylase"/>
    <property type="match status" value="1"/>
</dbReference>
<evidence type="ECO:0000313" key="3">
    <source>
        <dbReference type="EMBL" id="GAA2333363.1"/>
    </source>
</evidence>
<dbReference type="Proteomes" id="UP001501444">
    <property type="component" value="Unassembled WGS sequence"/>
</dbReference>
<dbReference type="Gene3D" id="1.10.1670.40">
    <property type="match status" value="1"/>
</dbReference>
<keyword evidence="2" id="KW-0234">DNA repair</keyword>
<dbReference type="PANTHER" id="PTHR43003:SF5">
    <property type="entry name" value="DNA-3-METHYLADENINE GLYCOSYLASE"/>
    <property type="match status" value="1"/>
</dbReference>
<organism evidence="3 4">
    <name type="scientific">Dactylosporangium salmoneum</name>
    <dbReference type="NCBI Taxonomy" id="53361"/>
    <lineage>
        <taxon>Bacteria</taxon>
        <taxon>Bacillati</taxon>
        <taxon>Actinomycetota</taxon>
        <taxon>Actinomycetes</taxon>
        <taxon>Micromonosporales</taxon>
        <taxon>Micromonosporaceae</taxon>
        <taxon>Dactylosporangium</taxon>
    </lineage>
</organism>
<proteinExistence type="predicted"/>
<dbReference type="PANTHER" id="PTHR43003">
    <property type="entry name" value="DNA-3-METHYLADENINE GLYCOSYLASE"/>
    <property type="match status" value="1"/>
</dbReference>
<gene>
    <name evidence="3" type="ORF">GCM10010170_012550</name>
</gene>
<evidence type="ECO:0000313" key="4">
    <source>
        <dbReference type="Proteomes" id="UP001501444"/>
    </source>
</evidence>
<reference evidence="4" key="1">
    <citation type="journal article" date="2019" name="Int. J. Syst. Evol. Microbiol.">
        <title>The Global Catalogue of Microorganisms (GCM) 10K type strain sequencing project: providing services to taxonomists for standard genome sequencing and annotation.</title>
        <authorList>
            <consortium name="The Broad Institute Genomics Platform"/>
            <consortium name="The Broad Institute Genome Sequencing Center for Infectious Disease"/>
            <person name="Wu L."/>
            <person name="Ma J."/>
        </authorList>
    </citation>
    <scope>NUCLEOTIDE SEQUENCE [LARGE SCALE GENOMIC DNA]</scope>
    <source>
        <strain evidence="4">JCM 3272</strain>
    </source>
</reference>
<dbReference type="InterPro" id="IPR051912">
    <property type="entry name" value="Alkylbase_DNA_Glycosylase/TA"/>
</dbReference>
<evidence type="ECO:0000256" key="2">
    <source>
        <dbReference type="ARBA" id="ARBA00023204"/>
    </source>
</evidence>
<protein>
    <submittedName>
        <fullName evidence="3">DNA-3-methyladenine glycosylase</fullName>
    </submittedName>
</protein>
<keyword evidence="1" id="KW-0227">DNA damage</keyword>
<dbReference type="InterPro" id="IPR011257">
    <property type="entry name" value="DNA_glycosylase"/>
</dbReference>
<dbReference type="EMBL" id="BAAARV010000012">
    <property type="protein sequence ID" value="GAA2333363.1"/>
    <property type="molecule type" value="Genomic_DNA"/>
</dbReference>
<dbReference type="Gene3D" id="1.10.340.30">
    <property type="entry name" value="Hypothetical protein, domain 2"/>
    <property type="match status" value="1"/>
</dbReference>
<evidence type="ECO:0000256" key="1">
    <source>
        <dbReference type="ARBA" id="ARBA00022763"/>
    </source>
</evidence>
<comment type="caution">
    <text evidence="3">The sequence shown here is derived from an EMBL/GenBank/DDBJ whole genome shotgun (WGS) entry which is preliminary data.</text>
</comment>
<name>A0ABP5SKG9_9ACTN</name>
<accession>A0ABP5SKG9</accession>